<evidence type="ECO:0000313" key="14">
    <source>
        <dbReference type="Proteomes" id="UP000069272"/>
    </source>
</evidence>
<dbReference type="Proteomes" id="UP000069272">
    <property type="component" value="Chromosome 2L"/>
</dbReference>
<comment type="catalytic activity">
    <reaction evidence="4">
        <text>(5R)-5-O-[alpha-D-glucosyl-(1-&gt;2)-beta-D-galactosyl]-5-hydroxy-L-lysyl-[collagen] + H2O = (5R)-5-O-(beta-D-galactosyl)-5-hydroxy-L-lysyl-[collagen] + D-glucose</text>
        <dbReference type="Rhea" id="RHEA:11068"/>
        <dbReference type="Rhea" id="RHEA-COMP:12753"/>
        <dbReference type="Rhea" id="RHEA-COMP:12754"/>
        <dbReference type="ChEBI" id="CHEBI:4167"/>
        <dbReference type="ChEBI" id="CHEBI:15377"/>
        <dbReference type="ChEBI" id="CHEBI:133443"/>
        <dbReference type="ChEBI" id="CHEBI:133452"/>
        <dbReference type="EC" id="3.2.1.107"/>
    </reaction>
</comment>
<keyword evidence="3" id="KW-0326">Glycosidase</keyword>
<keyword evidence="14" id="KW-1185">Reference proteome</keyword>
<name>A0A182F1S1_ANOAL</name>
<proteinExistence type="inferred from homology"/>
<accession>A0A182F1S1</accession>
<feature type="signal peptide" evidence="11">
    <location>
        <begin position="1"/>
        <end position="21"/>
    </location>
</feature>
<dbReference type="GO" id="GO:0047402">
    <property type="term" value="F:protein-glucosylgalactosylhydroxylysine glucosidase activity"/>
    <property type="evidence" value="ECO:0007669"/>
    <property type="project" value="UniProtKB-EC"/>
</dbReference>
<evidence type="ECO:0000256" key="5">
    <source>
        <dbReference type="ARBA" id="ARBA00053339"/>
    </source>
</evidence>
<comment type="similarity">
    <text evidence="1">Belongs to the glycosyl hydrolase 65 family.</text>
</comment>
<evidence type="ECO:0000256" key="9">
    <source>
        <dbReference type="SAM" id="MobiDB-lite"/>
    </source>
</evidence>
<keyword evidence="10" id="KW-1133">Transmembrane helix</keyword>
<evidence type="ECO:0000256" key="7">
    <source>
        <dbReference type="ARBA" id="ARBA00071505"/>
    </source>
</evidence>
<dbReference type="VEuPathDB" id="VectorBase:AALB20_029260"/>
<feature type="domain" description="Glycoside hydrolase family 65 central catalytic" evidence="12">
    <location>
        <begin position="1049"/>
        <end position="1255"/>
    </location>
</feature>
<dbReference type="EnsemblMetazoa" id="AALB000400-RA">
    <property type="protein sequence ID" value="AALB000400-PA"/>
    <property type="gene ID" value="AALB000400"/>
</dbReference>
<dbReference type="PANTHER" id="PTHR11051">
    <property type="entry name" value="GLYCOSYL HYDROLASE-RELATED"/>
    <property type="match status" value="1"/>
</dbReference>
<protein>
    <recommendedName>
        <fullName evidence="7">Protein-glucosylgalactosylhydroxylysine glucosidase</fullName>
        <ecNumber evidence="6">3.2.1.107</ecNumber>
    </recommendedName>
    <alternativeName>
        <fullName evidence="8">Acid trehalase-like protein 1</fullName>
    </alternativeName>
</protein>
<dbReference type="STRING" id="7167.A0A182F1S1"/>
<evidence type="ECO:0000256" key="11">
    <source>
        <dbReference type="SAM" id="SignalP"/>
    </source>
</evidence>
<feature type="chain" id="PRO_5043713769" description="Protein-glucosylgalactosylhydroxylysine glucosidase" evidence="11">
    <location>
        <begin position="22"/>
        <end position="2252"/>
    </location>
</feature>
<dbReference type="GO" id="GO:0005975">
    <property type="term" value="P:carbohydrate metabolic process"/>
    <property type="evidence" value="ECO:0007669"/>
    <property type="project" value="InterPro"/>
</dbReference>
<dbReference type="SUPFAM" id="SSF48208">
    <property type="entry name" value="Six-hairpin glycosidases"/>
    <property type="match status" value="3"/>
</dbReference>
<dbReference type="InterPro" id="IPR012341">
    <property type="entry name" value="6hp_glycosidase-like_sf"/>
</dbReference>
<keyword evidence="10" id="KW-0812">Transmembrane</keyword>
<evidence type="ECO:0000256" key="2">
    <source>
        <dbReference type="ARBA" id="ARBA00022801"/>
    </source>
</evidence>
<keyword evidence="10" id="KW-0472">Membrane</keyword>
<dbReference type="Pfam" id="PF03632">
    <property type="entry name" value="Glyco_hydro_65m"/>
    <property type="match status" value="3"/>
</dbReference>
<dbReference type="EC" id="3.2.1.107" evidence="6"/>
<feature type="transmembrane region" description="Helical" evidence="10">
    <location>
        <begin position="2217"/>
        <end position="2239"/>
    </location>
</feature>
<dbReference type="VEuPathDB" id="VectorBase:AALB20_026453"/>
<feature type="domain" description="Glycoside hydrolase family 65 central catalytic" evidence="12">
    <location>
        <begin position="1778"/>
        <end position="1988"/>
    </location>
</feature>
<evidence type="ECO:0000313" key="13">
    <source>
        <dbReference type="EnsemblMetazoa" id="AALB000400-PA"/>
    </source>
</evidence>
<evidence type="ECO:0000256" key="6">
    <source>
        <dbReference type="ARBA" id="ARBA00066430"/>
    </source>
</evidence>
<reference evidence="13 14" key="1">
    <citation type="journal article" date="2017" name="G3 (Bethesda)">
        <title>The Physical Genome Mapping of Anopheles albimanus Corrected Scaffold Misassemblies and Identified Interarm Rearrangements in Genus Anopheles.</title>
        <authorList>
            <person name="Artemov G.N."/>
            <person name="Peery A.N."/>
            <person name="Jiang X."/>
            <person name="Tu Z."/>
            <person name="Stegniy V.N."/>
            <person name="Sharakhova M.V."/>
            <person name="Sharakhov I.V."/>
        </authorList>
    </citation>
    <scope>NUCLEOTIDE SEQUENCE [LARGE SCALE GENOMIC DNA]</scope>
    <source>
        <strain evidence="13 14">ALBI9_A</strain>
    </source>
</reference>
<dbReference type="VEuPathDB" id="VectorBase:AALB000400"/>
<sequence length="2252" mass="252791">MPTRSTYLYVMFAGLLTLGIAVGSGHTSAELPVRPSTVTSGRSRTDVDKPPRKLIGSSSAILDNRNRTLPTLANGHLGFTVFEDAVYMGGLYAGAGGLSHRARIPNVANVRPAIGCYRDASQGNCSQKLNMEQGVFRTEFSQDSVLSSGRYRLTHTLYPHAHYTRLIVNQFFIERLDERNAETISVPLMPSVPFLTEDITFEPIRTVQFRSGAPAHQHRLIYERCGKTVEVEDPAHQPSVSPVCVVWNHVPERLTLPRTERTVTLTFLMSVDGDAARARNELRTALGLPPDELLRAHTSLWRSLWERFDILTTGNEPLQRAVWASIFYLVSNLPFVPSVNHYGLSPTGLGRGGGSNLDDYEGHSFWDTEIWMLPVLNVIDGSYARSLLRYRIARLDVAKELAAELGYAGARYPWESAFTGTEVTQPCCPAVAQYQHHITADISFGLRQHLAATQDLEWLCGSGAHRMAAEIARFWAGRVTFNRTGTAQYDIAAVMGPDEDHENVTNNAYTNVVAGYALYFGDFASCLCAESNELPDDHWNAIAKHIKLPYDPIRDYHPQYDGYNPGTTIKQADTVLLGYPLQYAGMRPATRSNDLRVYESVTRTSGPAMTWAMHSVNHLDLDELEPAAINFNRSYQPYIRGPFQVWYELQQPEQGAQNFLTGAGGFLQSLLFGYGGVRLHLDRLELVPGAGGTLALPPGSRELIIKGVQYLGALITVGKTVIQSTLTVTHQKQPLTIEFDDGNVTSDIVVNVTCDDRNYKFDTRLLPDPSVMPTLANGQIGFVAYSGYVHLNGVYNGVGGQSHRARVRNYGNIQLADCALTPSNDCYYQLDMRAGKFVAIREEQGYRLVHQVYPHRYYDTVLVNRVRIQRLSSQASIQTRLVQNPGLDSPDFVMEPRTSFIMSGIEYYQECGRTVQMEHPTFQSFGHNVCITFQSVPDQLEITPDVMAREFLIYTVFSTTADEGRRQIEVLQRLTELEENRLHMSEMDKLWERYGITVEGNDELDRVVKASAFYLFSSLPAHVVAPNVDRYPFYGLAPAGLGRGGEVEKEYQGHSFWDTEIWMYPSILLVDPINALKVLRYRDVVSSGARANAAKNGFQGFQFPWESAFTGTEVTPDCCPEVVNYQHHITADIAFAYRQYFYATGDMTWFRNDACAVALETARFWRSRVHYNNATDLFDIRNAMGPDEDHPDVTNNAFTNIMAAHNLFFGEFASCYCQHLSPEKEEGKEFLKIGRGLTLLYDAEGDFHPQFDGYQTGTPIKQADTVLLIYPLQHPMNVSTKMNNLRKYSQVTRENGPAMTWAIHTIGHLELNEVDEASSMLQKSYQQYLRAPFNVWSENGNNEPGAGNFITGAGGFLQAIINGYAGVRLHQDGMVISRSRLLPGSRSLYLPTIEYQRVQFSLTVLSDRFVIKFKTAGHAGVKLTINNKEEPICKDCEYSALEAIIRLTATPEVNGCKLRPTALNIRVADQTDSATTTSVAFITLIVSFLLSRLLPNKAVTPTLANGHLGFVVYGDSVHLNGVYNGLKGVSHRARIPNFANLQIGNCSSLKVQPKNCRYQLDMRSGKFRTTLKDPAGGYSVLHELYPNRHFDQTIVNRVTVRRLQSTQPIEIEMRQLTGPKSDDLELDPLDTMDAGGEVYFLMCGRTKQVEDPRYQREGHSICVAYKQIPRTLTLAPEETERTFVFFTVFSRSRAEVERELAGLRKHDYEQLHRHEMDRMWQKYGISVEGNDRLDRVIKASAFYLSSSLPSQGTYQPSSYPFYGLSPSGLGRGGKELAEYQGHSFWDTEMWMFPPILLLDPANARKLLHYRTLVTQAAADNARSNGYEGWQYAWESAFTGSETTPDFCPQVPEYQHHITADVAYAARLYYYATGDLDWLRTEACRLAYETARFWKSRVDYNPDTDTYDIGRIMGPDEDHHNVTNSIYTNVVAAHNLFFGAFVGCQCSGAGGKVPQISEEELQQFLRIARSLSLPYNEQYDVHPEYKEYTFGTQIKQADVVLLGYPLEFPMKVSTKANNLKLYSMVTRPDGPAMTWAIHTIGHLDLNQQQEAAVMFRKSYQQYLRAPFHVWSENGDGADGAGNFITGAGGFLQSVINGYAGVRVRHRQLVITRPQPLPDTTRLFIPEINYAGIRFSLDIERHSFRLVFSGAGSGDAFDRLTLLVDGLERNLFDGCDYTGKHDAVLLLRLEEESVGDQQPVCVLHETVLGMRLADQDGKLFTTVQLMVIALLVGLAGVLYVLRITLGAKRKETSE</sequence>
<dbReference type="InterPro" id="IPR005195">
    <property type="entry name" value="Glyco_hydro_65_M"/>
</dbReference>
<keyword evidence="11" id="KW-0732">Signal</keyword>
<evidence type="ECO:0000256" key="8">
    <source>
        <dbReference type="ARBA" id="ARBA00079982"/>
    </source>
</evidence>
<organism evidence="13 14">
    <name type="scientific">Anopheles albimanus</name>
    <name type="common">New world malaria mosquito</name>
    <dbReference type="NCBI Taxonomy" id="7167"/>
    <lineage>
        <taxon>Eukaryota</taxon>
        <taxon>Metazoa</taxon>
        <taxon>Ecdysozoa</taxon>
        <taxon>Arthropoda</taxon>
        <taxon>Hexapoda</taxon>
        <taxon>Insecta</taxon>
        <taxon>Pterygota</taxon>
        <taxon>Neoptera</taxon>
        <taxon>Endopterygota</taxon>
        <taxon>Diptera</taxon>
        <taxon>Nematocera</taxon>
        <taxon>Culicoidea</taxon>
        <taxon>Culicidae</taxon>
        <taxon>Anophelinae</taxon>
        <taxon>Anopheles</taxon>
    </lineage>
</organism>
<comment type="function">
    <text evidence="5">Catalyzes the hydrolysis of glucose from the disaccharide unit linked to hydroxylysine residues of collagen and collagen-like proteins.</text>
</comment>
<reference evidence="13" key="2">
    <citation type="submission" date="2022-08" db="UniProtKB">
        <authorList>
            <consortium name="EnsemblMetazoa"/>
        </authorList>
    </citation>
    <scope>IDENTIFICATION</scope>
    <source>
        <strain evidence="13">STECLA/ALBI9_A</strain>
    </source>
</reference>
<dbReference type="Gene3D" id="1.50.10.10">
    <property type="match status" value="3"/>
</dbReference>
<feature type="domain" description="Glycoside hydrolase family 65 central catalytic" evidence="12">
    <location>
        <begin position="358"/>
        <end position="563"/>
    </location>
</feature>
<dbReference type="FunFam" id="1.50.10.10:FF:000023">
    <property type="entry name" value="Protein-glucosylgalactosylhydroxylysine glucosidase"/>
    <property type="match status" value="3"/>
</dbReference>
<feature type="region of interest" description="Disordered" evidence="9">
    <location>
        <begin position="27"/>
        <end position="55"/>
    </location>
</feature>
<evidence type="ECO:0000259" key="12">
    <source>
        <dbReference type="Pfam" id="PF03632"/>
    </source>
</evidence>
<keyword evidence="2" id="KW-0378">Hydrolase</keyword>
<evidence type="ECO:0000256" key="1">
    <source>
        <dbReference type="ARBA" id="ARBA00006768"/>
    </source>
</evidence>
<dbReference type="InterPro" id="IPR008928">
    <property type="entry name" value="6-hairpin_glycosidase_sf"/>
</dbReference>
<evidence type="ECO:0000256" key="10">
    <source>
        <dbReference type="SAM" id="Phobius"/>
    </source>
</evidence>
<dbReference type="PANTHER" id="PTHR11051:SF8">
    <property type="entry name" value="PROTEIN-GLUCOSYLGALACTOSYLHYDROXYLYSINE GLUCOSIDASE"/>
    <property type="match status" value="1"/>
</dbReference>
<evidence type="ECO:0000256" key="3">
    <source>
        <dbReference type="ARBA" id="ARBA00023295"/>
    </source>
</evidence>
<evidence type="ECO:0000256" key="4">
    <source>
        <dbReference type="ARBA" id="ARBA00051415"/>
    </source>
</evidence>